<dbReference type="SUPFAM" id="SSF56784">
    <property type="entry name" value="HAD-like"/>
    <property type="match status" value="1"/>
</dbReference>
<sequence>MSGQPPAITHPNKRKFVSATVSPPPLRRKLQSTTTQNSVASFFTKTSQKPPEKIKWQERAVDDDTPGTLIVGRYEPTGVEPMIAQNKRAKVAAFDLDSTLIETASGKKFASGADDWKWWHPCVPETLKKLYNEDGYRVAVISNQGGISLKVDTKGPKAHQTKILSFKAKVAAVFSQLEIPISIYAATNKDIFRKPRTGIWTELLDDYGISATEVDIKKSIFVGDAGGREAGGGKSKDFSCSDRNFALNVGITYSTPEEFFLKDAPRPFVQSFDPTRYLLSTSQEDENPNNPTFAKTRAQEVVLLCGSPGAGKSTFYNRNLLPLGYSRINQDTLKTRERCLKVASELLREGKSIAVDNTNPDTEVRRKWIELAKKHSAPIRCVLFTADNTICQHNDVVRALNPAMNPEKRTMLPSMAFNSFKSRYEPPKPSEGFEDITEVNFQFVGNEEERKIWSRHWT</sequence>
<dbReference type="EMBL" id="MU253868">
    <property type="protein sequence ID" value="KAG9245038.1"/>
    <property type="molecule type" value="Genomic_DNA"/>
</dbReference>
<dbReference type="Pfam" id="PF08645">
    <property type="entry name" value="PNK3P"/>
    <property type="match status" value="1"/>
</dbReference>
<dbReference type="NCBIfam" id="TIGR01662">
    <property type="entry name" value="HAD-SF-IIIA"/>
    <property type="match status" value="1"/>
</dbReference>
<dbReference type="PANTHER" id="PTHR12083">
    <property type="entry name" value="BIFUNCTIONAL POLYNUCLEOTIDE PHOSPHATASE/KINASE"/>
    <property type="match status" value="1"/>
</dbReference>
<dbReference type="GO" id="GO:0006281">
    <property type="term" value="P:DNA repair"/>
    <property type="evidence" value="ECO:0007669"/>
    <property type="project" value="TreeGrafter"/>
</dbReference>
<reference evidence="2" key="1">
    <citation type="journal article" date="2021" name="IMA Fungus">
        <title>Genomic characterization of three marine fungi, including Emericellopsis atlantica sp. nov. with signatures of a generalist lifestyle and marine biomass degradation.</title>
        <authorList>
            <person name="Hagestad O.C."/>
            <person name="Hou L."/>
            <person name="Andersen J.H."/>
            <person name="Hansen E.H."/>
            <person name="Altermark B."/>
            <person name="Li C."/>
            <person name="Kuhnert E."/>
            <person name="Cox R.J."/>
            <person name="Crous P.W."/>
            <person name="Spatafora J.W."/>
            <person name="Lail K."/>
            <person name="Amirebrahimi M."/>
            <person name="Lipzen A."/>
            <person name="Pangilinan J."/>
            <person name="Andreopoulos W."/>
            <person name="Hayes R.D."/>
            <person name="Ng V."/>
            <person name="Grigoriev I.V."/>
            <person name="Jackson S.A."/>
            <person name="Sutton T.D.S."/>
            <person name="Dobson A.D.W."/>
            <person name="Rama T."/>
        </authorList>
    </citation>
    <scope>NUCLEOTIDE SEQUENCE</scope>
    <source>
        <strain evidence="2">TRa3180A</strain>
    </source>
</reference>
<accession>A0A9P8CFC6</accession>
<dbReference type="AlphaFoldDB" id="A0A9P8CFC6"/>
<keyword evidence="3" id="KW-1185">Reference proteome</keyword>
<dbReference type="InterPro" id="IPR036412">
    <property type="entry name" value="HAD-like_sf"/>
</dbReference>
<dbReference type="InterPro" id="IPR023214">
    <property type="entry name" value="HAD_sf"/>
</dbReference>
<name>A0A9P8CFC6_9HELO</name>
<proteinExistence type="predicted"/>
<evidence type="ECO:0000313" key="2">
    <source>
        <dbReference type="EMBL" id="KAG9245038.1"/>
    </source>
</evidence>
<dbReference type="InterPro" id="IPR006551">
    <property type="entry name" value="Polynucleotide_phosphatase"/>
</dbReference>
<dbReference type="Pfam" id="PF13671">
    <property type="entry name" value="AAA_33"/>
    <property type="match status" value="1"/>
</dbReference>
<protein>
    <submittedName>
        <fullName evidence="2">Bifunctional polynucleotide phosphatase/kinase</fullName>
    </submittedName>
</protein>
<feature type="compositionally biased region" description="Polar residues" evidence="1">
    <location>
        <begin position="31"/>
        <end position="49"/>
    </location>
</feature>
<dbReference type="FunFam" id="3.40.50.1000:FF:000078">
    <property type="entry name" value="Bifunctional polynucleotide phosphatase/kinase"/>
    <property type="match status" value="1"/>
</dbReference>
<dbReference type="SUPFAM" id="SSF52540">
    <property type="entry name" value="P-loop containing nucleoside triphosphate hydrolases"/>
    <property type="match status" value="1"/>
</dbReference>
<dbReference type="GO" id="GO:0046403">
    <property type="term" value="F:polynucleotide 3'-phosphatase activity"/>
    <property type="evidence" value="ECO:0007669"/>
    <property type="project" value="TreeGrafter"/>
</dbReference>
<dbReference type="FunFam" id="3.40.50.300:FF:000737">
    <property type="entry name" value="Bifunctional polynucleotide phosphatase/kinase"/>
    <property type="match status" value="1"/>
</dbReference>
<comment type="caution">
    <text evidence="2">The sequence shown here is derived from an EMBL/GenBank/DDBJ whole genome shotgun (WGS) entry which is preliminary data.</text>
</comment>
<dbReference type="GO" id="GO:0046404">
    <property type="term" value="F:ATP-dependent polydeoxyribonucleotide 5'-hydroxyl-kinase activity"/>
    <property type="evidence" value="ECO:0007669"/>
    <property type="project" value="TreeGrafter"/>
</dbReference>
<dbReference type="Gene3D" id="3.40.50.1000">
    <property type="entry name" value="HAD superfamily/HAD-like"/>
    <property type="match status" value="1"/>
</dbReference>
<dbReference type="Gene3D" id="3.40.50.300">
    <property type="entry name" value="P-loop containing nucleotide triphosphate hydrolases"/>
    <property type="match status" value="1"/>
</dbReference>
<dbReference type="PANTHER" id="PTHR12083:SF9">
    <property type="entry name" value="BIFUNCTIONAL POLYNUCLEOTIDE PHOSPHATASE_KINASE"/>
    <property type="match status" value="1"/>
</dbReference>
<dbReference type="NCBIfam" id="TIGR01664">
    <property type="entry name" value="DNA-3'-Pase"/>
    <property type="match status" value="1"/>
</dbReference>
<feature type="region of interest" description="Disordered" evidence="1">
    <location>
        <begin position="1"/>
        <end position="53"/>
    </location>
</feature>
<evidence type="ECO:0000313" key="3">
    <source>
        <dbReference type="Proteomes" id="UP000887226"/>
    </source>
</evidence>
<dbReference type="InterPro" id="IPR013954">
    <property type="entry name" value="PNK3P"/>
</dbReference>
<dbReference type="GO" id="GO:0003690">
    <property type="term" value="F:double-stranded DNA binding"/>
    <property type="evidence" value="ECO:0007669"/>
    <property type="project" value="TreeGrafter"/>
</dbReference>
<dbReference type="Proteomes" id="UP000887226">
    <property type="component" value="Unassembled WGS sequence"/>
</dbReference>
<organism evidence="2 3">
    <name type="scientific">Calycina marina</name>
    <dbReference type="NCBI Taxonomy" id="1763456"/>
    <lineage>
        <taxon>Eukaryota</taxon>
        <taxon>Fungi</taxon>
        <taxon>Dikarya</taxon>
        <taxon>Ascomycota</taxon>
        <taxon>Pezizomycotina</taxon>
        <taxon>Leotiomycetes</taxon>
        <taxon>Helotiales</taxon>
        <taxon>Pezizellaceae</taxon>
        <taxon>Calycina</taxon>
    </lineage>
</organism>
<evidence type="ECO:0000256" key="1">
    <source>
        <dbReference type="SAM" id="MobiDB-lite"/>
    </source>
</evidence>
<dbReference type="OrthoDB" id="19045at2759"/>
<dbReference type="InterPro" id="IPR006549">
    <property type="entry name" value="HAD-SF_hydro_IIIA"/>
</dbReference>
<gene>
    <name evidence="2" type="ORF">BJ878DRAFT_479589</name>
</gene>
<dbReference type="InterPro" id="IPR027417">
    <property type="entry name" value="P-loop_NTPase"/>
</dbReference>